<proteinExistence type="predicted"/>
<feature type="transmembrane region" description="Helical" evidence="1">
    <location>
        <begin position="12"/>
        <end position="36"/>
    </location>
</feature>
<dbReference type="GeneID" id="64596053"/>
<keyword evidence="3" id="KW-1185">Reference proteome</keyword>
<dbReference type="EMBL" id="JABBWE010000011">
    <property type="protein sequence ID" value="KAG1799415.1"/>
    <property type="molecule type" value="Genomic_DNA"/>
</dbReference>
<dbReference type="Proteomes" id="UP000719766">
    <property type="component" value="Unassembled WGS sequence"/>
</dbReference>
<feature type="transmembrane region" description="Helical" evidence="1">
    <location>
        <begin position="42"/>
        <end position="59"/>
    </location>
</feature>
<name>A0A9P7DNW4_9AGAM</name>
<keyword evidence="1" id="KW-0472">Membrane</keyword>
<dbReference type="OrthoDB" id="2656240at2759"/>
<comment type="caution">
    <text evidence="2">The sequence shown here is derived from an EMBL/GenBank/DDBJ whole genome shotgun (WGS) entry which is preliminary data.</text>
</comment>
<accession>A0A9P7DNW4</accession>
<reference evidence="2" key="1">
    <citation type="journal article" date="2020" name="New Phytol.">
        <title>Comparative genomics reveals dynamic genome evolution in host specialist ectomycorrhizal fungi.</title>
        <authorList>
            <person name="Lofgren L.A."/>
            <person name="Nguyen N.H."/>
            <person name="Vilgalys R."/>
            <person name="Ruytinx J."/>
            <person name="Liao H.L."/>
            <person name="Branco S."/>
            <person name="Kuo A."/>
            <person name="LaButti K."/>
            <person name="Lipzen A."/>
            <person name="Andreopoulos W."/>
            <person name="Pangilinan J."/>
            <person name="Riley R."/>
            <person name="Hundley H."/>
            <person name="Na H."/>
            <person name="Barry K."/>
            <person name="Grigoriev I.V."/>
            <person name="Stajich J.E."/>
            <person name="Kennedy P.G."/>
        </authorList>
    </citation>
    <scope>NUCLEOTIDE SEQUENCE</scope>
    <source>
        <strain evidence="2">S12</strain>
    </source>
</reference>
<evidence type="ECO:0000256" key="1">
    <source>
        <dbReference type="SAM" id="Phobius"/>
    </source>
</evidence>
<feature type="transmembrane region" description="Helical" evidence="1">
    <location>
        <begin position="200"/>
        <end position="224"/>
    </location>
</feature>
<gene>
    <name evidence="2" type="ORF">HD556DRAFT_1347689</name>
</gene>
<keyword evidence="1" id="KW-1133">Transmembrane helix</keyword>
<evidence type="ECO:0000313" key="3">
    <source>
        <dbReference type="Proteomes" id="UP000719766"/>
    </source>
</evidence>
<organism evidence="2 3">
    <name type="scientific">Suillus plorans</name>
    <dbReference type="NCBI Taxonomy" id="116603"/>
    <lineage>
        <taxon>Eukaryota</taxon>
        <taxon>Fungi</taxon>
        <taxon>Dikarya</taxon>
        <taxon>Basidiomycota</taxon>
        <taxon>Agaricomycotina</taxon>
        <taxon>Agaricomycetes</taxon>
        <taxon>Agaricomycetidae</taxon>
        <taxon>Boletales</taxon>
        <taxon>Suillineae</taxon>
        <taxon>Suillaceae</taxon>
        <taxon>Suillus</taxon>
    </lineage>
</organism>
<feature type="transmembrane region" description="Helical" evidence="1">
    <location>
        <begin position="116"/>
        <end position="143"/>
    </location>
</feature>
<dbReference type="RefSeq" id="XP_041163814.1">
    <property type="nucleotide sequence ID" value="XM_041302289.1"/>
</dbReference>
<dbReference type="AlphaFoldDB" id="A0A9P7DNW4"/>
<sequence>MTFLYLSMRYLGLLFSVIGMLLYVPTISVTDVGLVMHAALDWMSMVGNVMLGVIMIARLHAMYQRSRKMLVFLVVIFVPINIYDGVMTALAARFVSGEELILSDTYQCSLSYKGDGVLVCTITWTLSTVWEVLILCLAVRIAVKHIRELRRYSAGGLIGNCFTVLMQTHLIYFSIFFAISCFQLSDLFSIISADTSSLEFRMHLCFCQISLLVHMFVLGPRLILSVREYNAKLLGDWDSATGMLSIPFQNISTSGV</sequence>
<evidence type="ECO:0000313" key="2">
    <source>
        <dbReference type="EMBL" id="KAG1799415.1"/>
    </source>
</evidence>
<feature type="transmembrane region" description="Helical" evidence="1">
    <location>
        <begin position="71"/>
        <end position="96"/>
    </location>
</feature>
<keyword evidence="1" id="KW-0812">Transmembrane</keyword>
<protein>
    <submittedName>
        <fullName evidence="2">Uncharacterized protein</fullName>
    </submittedName>
</protein>